<evidence type="ECO:0000313" key="2">
    <source>
        <dbReference type="EMBL" id="OGM70107.1"/>
    </source>
</evidence>
<reference evidence="2 3" key="1">
    <citation type="journal article" date="2016" name="Nat. Commun.">
        <title>Thousands of microbial genomes shed light on interconnected biogeochemical processes in an aquifer system.</title>
        <authorList>
            <person name="Anantharaman K."/>
            <person name="Brown C.T."/>
            <person name="Hug L.A."/>
            <person name="Sharon I."/>
            <person name="Castelle C.J."/>
            <person name="Probst A.J."/>
            <person name="Thomas B.C."/>
            <person name="Singh A."/>
            <person name="Wilkins M.J."/>
            <person name="Karaoz U."/>
            <person name="Brodie E.L."/>
            <person name="Williams K.H."/>
            <person name="Hubbard S.S."/>
            <person name="Banfield J.F."/>
        </authorList>
    </citation>
    <scope>NUCLEOTIDE SEQUENCE [LARGE SCALE GENOMIC DNA]</scope>
</reference>
<comment type="caution">
    <text evidence="2">The sequence shown here is derived from an EMBL/GenBank/DDBJ whole genome shotgun (WGS) entry which is preliminary data.</text>
</comment>
<dbReference type="EMBL" id="MGHL01000006">
    <property type="protein sequence ID" value="OGM70107.1"/>
    <property type="molecule type" value="Genomic_DNA"/>
</dbReference>
<dbReference type="Pfam" id="PF05016">
    <property type="entry name" value="ParE_toxin"/>
    <property type="match status" value="1"/>
</dbReference>
<proteinExistence type="predicted"/>
<organism evidence="2 3">
    <name type="scientific">Candidatus Woesebacteria bacterium RIFCSPLOWO2_01_FULL_44_14</name>
    <dbReference type="NCBI Taxonomy" id="1802525"/>
    <lineage>
        <taxon>Bacteria</taxon>
        <taxon>Candidatus Woeseibacteriota</taxon>
    </lineage>
</organism>
<dbReference type="Gene3D" id="3.30.2310.20">
    <property type="entry name" value="RelE-like"/>
    <property type="match status" value="1"/>
</dbReference>
<dbReference type="STRING" id="1802525.A2975_03460"/>
<dbReference type="AlphaFoldDB" id="A0A1F8C196"/>
<protein>
    <submittedName>
        <fullName evidence="2">Uncharacterized protein</fullName>
    </submittedName>
</protein>
<dbReference type="PANTHER" id="PTHR38813:SF1">
    <property type="entry name" value="TOXIN RELE1-RELATED"/>
    <property type="match status" value="1"/>
</dbReference>
<dbReference type="InterPro" id="IPR035093">
    <property type="entry name" value="RelE/ParE_toxin_dom_sf"/>
</dbReference>
<sequence length="88" mass="10632">MRVIIDPRAEKQLKRLPKTFQVIVGRKIRQLGNPTEIQVEQLTGYKKVYKIRVGNYRIVYKSFTDRKVVFLIGHRREVYKLLDRLLRF</sequence>
<dbReference type="PANTHER" id="PTHR38813">
    <property type="match status" value="1"/>
</dbReference>
<name>A0A1F8C196_9BACT</name>
<accession>A0A1F8C196</accession>
<gene>
    <name evidence="2" type="ORF">A2975_03460</name>
</gene>
<evidence type="ECO:0000256" key="1">
    <source>
        <dbReference type="ARBA" id="ARBA00022649"/>
    </source>
</evidence>
<keyword evidence="1" id="KW-1277">Toxin-antitoxin system</keyword>
<dbReference type="InterPro" id="IPR007712">
    <property type="entry name" value="RelE/ParE_toxin"/>
</dbReference>
<dbReference type="Proteomes" id="UP000178429">
    <property type="component" value="Unassembled WGS sequence"/>
</dbReference>
<dbReference type="InterPro" id="IPR052747">
    <property type="entry name" value="TA_system_RelE_toxin"/>
</dbReference>
<dbReference type="SUPFAM" id="SSF143011">
    <property type="entry name" value="RelE-like"/>
    <property type="match status" value="1"/>
</dbReference>
<evidence type="ECO:0000313" key="3">
    <source>
        <dbReference type="Proteomes" id="UP000178429"/>
    </source>
</evidence>